<dbReference type="NCBIfam" id="TIGR01728">
    <property type="entry name" value="SsuA_fam"/>
    <property type="match status" value="1"/>
</dbReference>
<dbReference type="InterPro" id="IPR010067">
    <property type="entry name" value="ABC_SsuA_sub-bd"/>
</dbReference>
<evidence type="ECO:0000256" key="4">
    <source>
        <dbReference type="ARBA" id="ARBA00022729"/>
    </source>
</evidence>
<keyword evidence="4" id="KW-0732">Signal</keyword>
<organism evidence="8 9">
    <name type="scientific">Acinetobacter courvalinii</name>
    <dbReference type="NCBI Taxonomy" id="280147"/>
    <lineage>
        <taxon>Bacteria</taxon>
        <taxon>Pseudomonadati</taxon>
        <taxon>Pseudomonadota</taxon>
        <taxon>Gammaproteobacteria</taxon>
        <taxon>Moraxellales</taxon>
        <taxon>Moraxellaceae</taxon>
        <taxon>Acinetobacter</taxon>
    </lineage>
</organism>
<feature type="domain" description="Solute-binding protein family 3/N-terminal" evidence="7">
    <location>
        <begin position="44"/>
        <end position="260"/>
    </location>
</feature>
<dbReference type="Pfam" id="PF09084">
    <property type="entry name" value="NMT1"/>
    <property type="match status" value="1"/>
</dbReference>
<evidence type="ECO:0000256" key="3">
    <source>
        <dbReference type="ARBA" id="ARBA00022448"/>
    </source>
</evidence>
<comment type="subcellular location">
    <subcellularLocation>
        <location evidence="1">Periplasm</location>
    </subcellularLocation>
</comment>
<dbReference type="PANTHER" id="PTHR30024:SF42">
    <property type="entry name" value="ALIPHATIC SULFONATES-BINDING PROTEIN-RELATED"/>
    <property type="match status" value="1"/>
</dbReference>
<dbReference type="GO" id="GO:0042626">
    <property type="term" value="F:ATPase-coupled transmembrane transporter activity"/>
    <property type="evidence" value="ECO:0007669"/>
    <property type="project" value="InterPro"/>
</dbReference>
<accession>A0AA42LFX2</accession>
<evidence type="ECO:0000256" key="5">
    <source>
        <dbReference type="ARBA" id="ARBA00055538"/>
    </source>
</evidence>
<dbReference type="InterPro" id="IPR001638">
    <property type="entry name" value="Solute-binding_3/MltF_N"/>
</dbReference>
<evidence type="ECO:0000313" key="9">
    <source>
        <dbReference type="Proteomes" id="UP001159329"/>
    </source>
</evidence>
<evidence type="ECO:0000259" key="7">
    <source>
        <dbReference type="SMART" id="SM00062"/>
    </source>
</evidence>
<dbReference type="SMART" id="SM00062">
    <property type="entry name" value="PBPb"/>
    <property type="match status" value="1"/>
</dbReference>
<dbReference type="RefSeq" id="WP_279696655.1">
    <property type="nucleotide sequence ID" value="NZ_JAOEEO010000006.1"/>
</dbReference>
<evidence type="ECO:0000313" key="8">
    <source>
        <dbReference type="EMBL" id="MDH0565087.1"/>
    </source>
</evidence>
<protein>
    <recommendedName>
        <fullName evidence="6">Putative aliphatic sulfonates-binding protein</fullName>
    </recommendedName>
</protein>
<comment type="similarity">
    <text evidence="2">Belongs to the bacterial solute-binding protein SsuA/TauA family.</text>
</comment>
<evidence type="ECO:0000256" key="2">
    <source>
        <dbReference type="ARBA" id="ARBA00010742"/>
    </source>
</evidence>
<dbReference type="CDD" id="cd13557">
    <property type="entry name" value="PBP2_SsuA"/>
    <property type="match status" value="1"/>
</dbReference>
<gene>
    <name evidence="8" type="ORF">N7644_15590</name>
</gene>
<sequence length="330" mass="35989">MAISNHRSWTTSTLIVASLASLLGVAGCAKKPEQQSTTKQETTTLNIGFQKYGILPIVKAKGELEKTLAAQGVQVKWVEFPAGPQLLEGLNVGSVVLGEAGEAPPIFAQAANPNLVYVANQPAAPSAEALIVQKDSPIQSIQDLKGKRIALNKGSNVHYLLLKLLEENNLTLSDIQPVYLPPSDARAAFEKGAVDAWVIWDPFLAAAEHQIHARVIANGEHLVSNHQFYLSDRQFAQNHPQVLNTVVTTLNQTTDWVKTHPDDAAKLLEKPTALEFDILKTSISRMGFGVQPISEKVAKEQQYVADAFFAQKLIPKQLVIQDALLKNEVK</sequence>
<comment type="caution">
    <text evidence="8">The sequence shown here is derived from an EMBL/GenBank/DDBJ whole genome shotgun (WGS) entry which is preliminary data.</text>
</comment>
<evidence type="ECO:0000256" key="1">
    <source>
        <dbReference type="ARBA" id="ARBA00004418"/>
    </source>
</evidence>
<keyword evidence="3" id="KW-0813">Transport</keyword>
<dbReference type="FunFam" id="3.40.190.10:FF:000050">
    <property type="entry name" value="Sulfonate ABC transporter substrate-binding protein"/>
    <property type="match status" value="1"/>
</dbReference>
<dbReference type="Gene3D" id="3.40.190.10">
    <property type="entry name" value="Periplasmic binding protein-like II"/>
    <property type="match status" value="2"/>
</dbReference>
<dbReference type="InterPro" id="IPR015168">
    <property type="entry name" value="SsuA/THI5"/>
</dbReference>
<dbReference type="SUPFAM" id="SSF53850">
    <property type="entry name" value="Periplasmic binding protein-like II"/>
    <property type="match status" value="1"/>
</dbReference>
<name>A0AA42LFX2_9GAMM</name>
<dbReference type="GO" id="GO:0016020">
    <property type="term" value="C:membrane"/>
    <property type="evidence" value="ECO:0007669"/>
    <property type="project" value="InterPro"/>
</dbReference>
<comment type="function">
    <text evidence="5">Part of a binding-protein-dependent transport system for aliphatic sulfonates. Putative binding protein.</text>
</comment>
<dbReference type="AlphaFoldDB" id="A0AA42LFX2"/>
<dbReference type="EMBL" id="JAOEEO010000006">
    <property type="protein sequence ID" value="MDH0565087.1"/>
    <property type="molecule type" value="Genomic_DNA"/>
</dbReference>
<dbReference type="Proteomes" id="UP001159329">
    <property type="component" value="Unassembled WGS sequence"/>
</dbReference>
<reference evidence="8" key="1">
    <citation type="submission" date="2022-09" db="EMBL/GenBank/DDBJ databases">
        <title>Intensive care unit water sources are persistently colonized with multi-drug resistant bacteria and are the site of extensive horizontal gene transfer of antibiotic resistance genes.</title>
        <authorList>
            <person name="Diorio-Toth L."/>
        </authorList>
    </citation>
    <scope>NUCLEOTIDE SEQUENCE</scope>
    <source>
        <strain evidence="8">GD04005</strain>
    </source>
</reference>
<dbReference type="PROSITE" id="PS51257">
    <property type="entry name" value="PROKAR_LIPOPROTEIN"/>
    <property type="match status" value="1"/>
</dbReference>
<evidence type="ECO:0000256" key="6">
    <source>
        <dbReference type="ARBA" id="ARBA00070228"/>
    </source>
</evidence>
<dbReference type="PANTHER" id="PTHR30024">
    <property type="entry name" value="ALIPHATIC SULFONATES-BINDING PROTEIN-RELATED"/>
    <property type="match status" value="1"/>
</dbReference>
<proteinExistence type="inferred from homology"/>
<dbReference type="GO" id="GO:0042597">
    <property type="term" value="C:periplasmic space"/>
    <property type="evidence" value="ECO:0007669"/>
    <property type="project" value="UniProtKB-SubCell"/>
</dbReference>